<organism evidence="1 2">
    <name type="scientific">Trametes coccinea (strain BRFM310)</name>
    <name type="common">Pycnoporus coccineus</name>
    <dbReference type="NCBI Taxonomy" id="1353009"/>
    <lineage>
        <taxon>Eukaryota</taxon>
        <taxon>Fungi</taxon>
        <taxon>Dikarya</taxon>
        <taxon>Basidiomycota</taxon>
        <taxon>Agaricomycotina</taxon>
        <taxon>Agaricomycetes</taxon>
        <taxon>Polyporales</taxon>
        <taxon>Polyporaceae</taxon>
        <taxon>Trametes</taxon>
    </lineage>
</organism>
<evidence type="ECO:0000313" key="1">
    <source>
        <dbReference type="EMBL" id="OSC96380.1"/>
    </source>
</evidence>
<evidence type="ECO:0000313" key="2">
    <source>
        <dbReference type="Proteomes" id="UP000193067"/>
    </source>
</evidence>
<dbReference type="EMBL" id="KZ084185">
    <property type="protein sequence ID" value="OSC96380.1"/>
    <property type="molecule type" value="Genomic_DNA"/>
</dbReference>
<sequence length="58" mass="6328">MRLAHEHLILDAPSGLPPPCVPTSDGPLPPSDWLRMLSALDSKITPISALQVLRGFWL</sequence>
<dbReference type="Proteomes" id="UP000193067">
    <property type="component" value="Unassembled WGS sequence"/>
</dbReference>
<proteinExistence type="predicted"/>
<gene>
    <name evidence="1" type="ORF">PYCCODRAFT_1441084</name>
</gene>
<name>A0A1Y2I7M3_TRAC3</name>
<protein>
    <submittedName>
        <fullName evidence="1">Uncharacterized protein</fullName>
    </submittedName>
</protein>
<keyword evidence="2" id="KW-1185">Reference proteome</keyword>
<accession>A0A1Y2I7M3</accession>
<dbReference type="AlphaFoldDB" id="A0A1Y2I7M3"/>
<reference evidence="1 2" key="1">
    <citation type="journal article" date="2015" name="Biotechnol. Biofuels">
        <title>Enhanced degradation of softwood versus hardwood by the white-rot fungus Pycnoporus coccineus.</title>
        <authorList>
            <person name="Couturier M."/>
            <person name="Navarro D."/>
            <person name="Chevret D."/>
            <person name="Henrissat B."/>
            <person name="Piumi F."/>
            <person name="Ruiz-Duenas F.J."/>
            <person name="Martinez A.T."/>
            <person name="Grigoriev I.V."/>
            <person name="Riley R."/>
            <person name="Lipzen A."/>
            <person name="Berrin J.G."/>
            <person name="Master E.R."/>
            <person name="Rosso M.N."/>
        </authorList>
    </citation>
    <scope>NUCLEOTIDE SEQUENCE [LARGE SCALE GENOMIC DNA]</scope>
    <source>
        <strain evidence="1 2">BRFM310</strain>
    </source>
</reference>